<dbReference type="SUPFAM" id="SSF52540">
    <property type="entry name" value="P-loop containing nucleoside triphosphate hydrolases"/>
    <property type="match status" value="1"/>
</dbReference>
<evidence type="ECO:0000256" key="1">
    <source>
        <dbReference type="SAM" id="MobiDB-lite"/>
    </source>
</evidence>
<dbReference type="RefSeq" id="WP_008050887.1">
    <property type="nucleotide sequence ID" value="NZ_FO818640.1"/>
</dbReference>
<proteinExistence type="predicted"/>
<keyword evidence="5" id="KW-1185">Reference proteome</keyword>
<dbReference type="PRINTS" id="PR00364">
    <property type="entry name" value="DISEASERSIST"/>
</dbReference>
<dbReference type="InterPro" id="IPR058651">
    <property type="entry name" value="HTH_VMAP-M9"/>
</dbReference>
<dbReference type="AlphaFoldDB" id="A0A9P1KEJ9"/>
<sequence>MDVQEVLQWTDRLVFDKTGKHLSSLQQAVLTGVWDHQKYNEIADEYHCTEANVKRVAGNLWKLISEELDEKVDKKNFRATMERYYISNFSSLFNFGQSNFVSEGSINICSDPYNHPPNTQNRSQPAATTEYQRHHDLSEAPEIHPLYSRTHELDTLKQWILAEHHRIIAITGLSGIGKTSLARQLVEDIKENFDRIIWRSHRKYPNLNALKSDLIQFIDTTTPSHNSILDYLRSHRCLIILDDFQETLTPGEFVGTYRPEYDRYGQFIYEIGRSPHQSCFLVLSWEQPTEIATMETENRHGKTLYLQGFSASATEILATHNLQDTEHWIELIQLYGGNPLWLNIIAATIFDLFNGSVSQFLSYPSFFLGDIEPILNQHYLRLSSPEKLVMLGLANQNGITEIADKLAENLSESDYLKAVQSLKRRSLIETKIENYVSVLTLTPPIKEYFKTVGVSTASFTLN</sequence>
<feature type="domain" description="NB-ARC" evidence="2">
    <location>
        <begin position="151"/>
        <end position="247"/>
    </location>
</feature>
<dbReference type="InterPro" id="IPR002182">
    <property type="entry name" value="NB-ARC"/>
</dbReference>
<evidence type="ECO:0000259" key="3">
    <source>
        <dbReference type="Pfam" id="PF26355"/>
    </source>
</evidence>
<reference evidence="4 5" key="1">
    <citation type="submission" date="2014-02" db="EMBL/GenBank/DDBJ databases">
        <authorList>
            <person name="Genoscope - CEA"/>
        </authorList>
    </citation>
    <scope>NUCLEOTIDE SEQUENCE [LARGE SCALE GENOMIC DNA]</scope>
    <source>
        <strain evidence="4 5">PCC 8005</strain>
    </source>
</reference>
<gene>
    <name evidence="4" type="ORF">ARTHRO_30509</name>
</gene>
<evidence type="ECO:0000313" key="5">
    <source>
        <dbReference type="Proteomes" id="UP000032946"/>
    </source>
</evidence>
<protein>
    <submittedName>
        <fullName evidence="4">WD-repeat protein</fullName>
    </submittedName>
</protein>
<dbReference type="GO" id="GO:0043531">
    <property type="term" value="F:ADP binding"/>
    <property type="evidence" value="ECO:0007669"/>
    <property type="project" value="InterPro"/>
</dbReference>
<feature type="compositionally biased region" description="Polar residues" evidence="1">
    <location>
        <begin position="116"/>
        <end position="130"/>
    </location>
</feature>
<organism evidence="4 5">
    <name type="scientific">Limnospira indica PCC 8005</name>
    <dbReference type="NCBI Taxonomy" id="376219"/>
    <lineage>
        <taxon>Bacteria</taxon>
        <taxon>Bacillati</taxon>
        <taxon>Cyanobacteriota</taxon>
        <taxon>Cyanophyceae</taxon>
        <taxon>Oscillatoriophycideae</taxon>
        <taxon>Oscillatoriales</taxon>
        <taxon>Sirenicapillariaceae</taxon>
        <taxon>Limnospira</taxon>
    </lineage>
</organism>
<feature type="region of interest" description="Disordered" evidence="1">
    <location>
        <begin position="111"/>
        <end position="134"/>
    </location>
</feature>
<dbReference type="Gene3D" id="3.40.50.300">
    <property type="entry name" value="P-loop containing nucleotide triphosphate hydrolases"/>
    <property type="match status" value="1"/>
</dbReference>
<evidence type="ECO:0000313" key="4">
    <source>
        <dbReference type="EMBL" id="CDM95241.1"/>
    </source>
</evidence>
<dbReference type="InterPro" id="IPR027417">
    <property type="entry name" value="P-loop_NTPase"/>
</dbReference>
<dbReference type="Pfam" id="PF00931">
    <property type="entry name" value="NB-ARC"/>
    <property type="match status" value="1"/>
</dbReference>
<dbReference type="Proteomes" id="UP000032946">
    <property type="component" value="Chromosome"/>
</dbReference>
<dbReference type="Pfam" id="PF26355">
    <property type="entry name" value="HTH_VMAP-M9"/>
    <property type="match status" value="1"/>
</dbReference>
<dbReference type="EMBL" id="FO818640">
    <property type="protein sequence ID" value="CDM95241.1"/>
    <property type="molecule type" value="Genomic_DNA"/>
</dbReference>
<evidence type="ECO:0000259" key="2">
    <source>
        <dbReference type="Pfam" id="PF00931"/>
    </source>
</evidence>
<name>A0A9P1KEJ9_9CYAN</name>
<accession>A0A9P1KEJ9</accession>
<feature type="domain" description="vWA-MoxR associated protein N-terminal HTH" evidence="3">
    <location>
        <begin position="1"/>
        <end position="84"/>
    </location>
</feature>